<protein>
    <submittedName>
        <fullName evidence="1">Uncharacterized protein</fullName>
    </submittedName>
</protein>
<evidence type="ECO:0000313" key="2">
    <source>
        <dbReference type="Proteomes" id="UP000242167"/>
    </source>
</evidence>
<name>Q98S34_GUITH</name>
<dbReference type="GeneID" id="857280"/>
<keyword evidence="1" id="KW-0542">Nucleomorph</keyword>
<reference evidence="1 2" key="1">
    <citation type="journal article" date="2001" name="Nature">
        <title>The highly reduced genome of an enslaved algal nucleus.</title>
        <authorList>
            <person name="Douglas S."/>
            <person name="Zauner S."/>
            <person name="Fraunholz M."/>
            <person name="Beaton M."/>
            <person name="Penny S."/>
            <person name="Deng L."/>
            <person name="Wu X."/>
            <person name="Reith M."/>
            <person name="Cavalier-Smith T."/>
            <person name="Maier U."/>
        </authorList>
    </citation>
    <scope>NUCLEOTIDE SEQUENCE [LARGE SCALE GENOMIC DNA]</scope>
</reference>
<proteinExistence type="predicted"/>
<geneLocation type="nucleomorph" evidence="1"/>
<dbReference type="EMBL" id="AF083031">
    <property type="protein sequence ID" value="AAK39799.1"/>
    <property type="molecule type" value="Genomic_DNA"/>
</dbReference>
<dbReference type="AlphaFoldDB" id="Q98S34"/>
<gene>
    <name evidence="1" type="primary">orf150</name>
</gene>
<sequence>MLIVGKVFNKKCTNFEINFKYNCNIMLNNFVNKNSKCKNQMCLCFIQTYKHKHRMVSKKIYKFRKKAFFIGIIVENIIFRLNKGICYRLSKNSCIIKNLLCLYDKIEYKLLIVSNGYSLLNIREQNFIYYLINKLTNVTIAQLVSCNLSI</sequence>
<accession>Q98S34</accession>
<dbReference type="Proteomes" id="UP000242167">
    <property type="component" value="Nucleomorph 3"/>
</dbReference>
<evidence type="ECO:0000313" key="1">
    <source>
        <dbReference type="EMBL" id="AAK39799.1"/>
    </source>
</evidence>
<organism evidence="1 2">
    <name type="scientific">Guillardia theta</name>
    <name type="common">Cryptophyte</name>
    <name type="synonym">Cryptomonas phi</name>
    <dbReference type="NCBI Taxonomy" id="55529"/>
    <lineage>
        <taxon>Eukaryota</taxon>
        <taxon>Cryptophyceae</taxon>
        <taxon>Pyrenomonadales</taxon>
        <taxon>Geminigeraceae</taxon>
        <taxon>Guillardia</taxon>
    </lineage>
</organism>
<dbReference type="PIR" id="B90132">
    <property type="entry name" value="B90132"/>
</dbReference>
<dbReference type="RefSeq" id="XP_001713497.1">
    <property type="nucleotide sequence ID" value="XM_001713445.1"/>
</dbReference>